<dbReference type="InterPro" id="IPR009003">
    <property type="entry name" value="Peptidase_S1_PA"/>
</dbReference>
<comment type="subcellular location">
    <subcellularLocation>
        <location evidence="1">Secreted</location>
    </subcellularLocation>
</comment>
<dbReference type="Gene3D" id="2.40.10.10">
    <property type="entry name" value="Trypsin-like serine proteases"/>
    <property type="match status" value="1"/>
</dbReference>
<protein>
    <submittedName>
        <fullName evidence="10">Venom S1 protease 37</fullName>
    </submittedName>
</protein>
<dbReference type="InterPro" id="IPR043504">
    <property type="entry name" value="Peptidase_S1_PA_chymotrypsin"/>
</dbReference>
<dbReference type="FunFam" id="2.40.10.10:FF:000054">
    <property type="entry name" value="Complement C1r subcomponent"/>
    <property type="match status" value="1"/>
</dbReference>
<evidence type="ECO:0000313" key="10">
    <source>
        <dbReference type="EMBL" id="WXH71778.1"/>
    </source>
</evidence>
<keyword evidence="2" id="KW-0964">Secreted</keyword>
<dbReference type="AlphaFoldDB" id="A0AB38ZEE2"/>
<comment type="similarity">
    <text evidence="6">Belongs to the peptidase S1 family. CLIP subfamily.</text>
</comment>
<name>A0AB38ZEE2_9HEMI</name>
<evidence type="ECO:0000256" key="2">
    <source>
        <dbReference type="ARBA" id="ARBA00022525"/>
    </source>
</evidence>
<evidence type="ECO:0000256" key="8">
    <source>
        <dbReference type="SAM" id="SignalP"/>
    </source>
</evidence>
<evidence type="ECO:0000256" key="3">
    <source>
        <dbReference type="ARBA" id="ARBA00022729"/>
    </source>
</evidence>
<evidence type="ECO:0000256" key="7">
    <source>
        <dbReference type="RuleBase" id="RU363034"/>
    </source>
</evidence>
<feature type="chain" id="PRO_5044259400" evidence="8">
    <location>
        <begin position="17"/>
        <end position="297"/>
    </location>
</feature>
<proteinExistence type="evidence at transcript level"/>
<dbReference type="InterPro" id="IPR018114">
    <property type="entry name" value="TRYPSIN_HIS"/>
</dbReference>
<evidence type="ECO:0000256" key="5">
    <source>
        <dbReference type="ARBA" id="ARBA00023180"/>
    </source>
</evidence>
<dbReference type="InterPro" id="IPR001254">
    <property type="entry name" value="Trypsin_dom"/>
</dbReference>
<keyword evidence="4" id="KW-1015">Disulfide bond</keyword>
<sequence length="297" mass="33457">MLFKLILFLLFRFCCTSDGNDDYDSSEYGVTPGIRKTTCNCGFTNKNPARIVGGVETGINEFPFIVAIRTQFSPFVFCGGTIISEYHVVTAAHCTRPRRHEEFAIIVGDHNVYDTEETNSSEVYNIKKVIEHEHYDKEGLTEFDIALLFTEKQIKFNLHIAPACFPINKVNLVGSRVKVIGWGADFTNGPYSEILRKVNLDVVDLKKCNDYYTKINLENPSQICTHTPNADSCQGDSGGPVVWRDPDTNRYTIVALVSYGDICGKTPGINTDVFYHKEWIEKHMSETQPSAKKCVKV</sequence>
<dbReference type="GO" id="GO:0004252">
    <property type="term" value="F:serine-type endopeptidase activity"/>
    <property type="evidence" value="ECO:0007669"/>
    <property type="project" value="InterPro"/>
</dbReference>
<reference evidence="10" key="1">
    <citation type="submission" date="2024-03" db="EMBL/GenBank/DDBJ databases">
        <authorList>
            <person name="Jin J.A."/>
            <person name="King G.A."/>
            <person name="Walker A."/>
        </authorList>
    </citation>
    <scope>NUCLEOTIDE SEQUENCE</scope>
</reference>
<keyword evidence="7" id="KW-0378">Hydrolase</keyword>
<evidence type="ECO:0000259" key="9">
    <source>
        <dbReference type="PROSITE" id="PS50240"/>
    </source>
</evidence>
<dbReference type="EMBL" id="PP510853">
    <property type="protein sequence ID" value="WXH71778.1"/>
    <property type="molecule type" value="mRNA"/>
</dbReference>
<accession>A0AB38ZEE2</accession>
<dbReference type="PROSITE" id="PS00135">
    <property type="entry name" value="TRYPSIN_SER"/>
    <property type="match status" value="1"/>
</dbReference>
<dbReference type="InterPro" id="IPR051487">
    <property type="entry name" value="Ser/Thr_Proteases_Immune/Dev"/>
</dbReference>
<dbReference type="Pfam" id="PF00089">
    <property type="entry name" value="Trypsin"/>
    <property type="match status" value="1"/>
</dbReference>
<evidence type="ECO:0000256" key="4">
    <source>
        <dbReference type="ARBA" id="ARBA00023157"/>
    </source>
</evidence>
<dbReference type="PROSITE" id="PS50240">
    <property type="entry name" value="TRYPSIN_DOM"/>
    <property type="match status" value="1"/>
</dbReference>
<dbReference type="PRINTS" id="PR00722">
    <property type="entry name" value="CHYMOTRYPSIN"/>
</dbReference>
<keyword evidence="5" id="KW-0325">Glycoprotein</keyword>
<dbReference type="PANTHER" id="PTHR24256">
    <property type="entry name" value="TRYPTASE-RELATED"/>
    <property type="match status" value="1"/>
</dbReference>
<keyword evidence="3 8" id="KW-0732">Signal</keyword>
<dbReference type="CDD" id="cd00190">
    <property type="entry name" value="Tryp_SPc"/>
    <property type="match status" value="1"/>
</dbReference>
<feature type="domain" description="Peptidase S1" evidence="9">
    <location>
        <begin position="51"/>
        <end position="285"/>
    </location>
</feature>
<feature type="signal peptide" evidence="8">
    <location>
        <begin position="1"/>
        <end position="16"/>
    </location>
</feature>
<keyword evidence="7 10" id="KW-0645">Protease</keyword>
<evidence type="ECO:0000256" key="6">
    <source>
        <dbReference type="ARBA" id="ARBA00024195"/>
    </source>
</evidence>
<organism evidence="10">
    <name type="scientific">Ectomocoris sp</name>
    <dbReference type="NCBI Taxonomy" id="3104572"/>
    <lineage>
        <taxon>Eukaryota</taxon>
        <taxon>Metazoa</taxon>
        <taxon>Ecdysozoa</taxon>
        <taxon>Arthropoda</taxon>
        <taxon>Hexapoda</taxon>
        <taxon>Insecta</taxon>
        <taxon>Pterygota</taxon>
        <taxon>Neoptera</taxon>
        <taxon>Paraneoptera</taxon>
        <taxon>Hemiptera</taxon>
        <taxon>Heteroptera</taxon>
        <taxon>Panheteroptera</taxon>
        <taxon>Cimicomorpha</taxon>
        <taxon>Reduviidae</taxon>
        <taxon>Peiratinae</taxon>
        <taxon>Ectomocoris</taxon>
    </lineage>
</organism>
<dbReference type="InterPro" id="IPR033116">
    <property type="entry name" value="TRYPSIN_SER"/>
</dbReference>
<dbReference type="PROSITE" id="PS00134">
    <property type="entry name" value="TRYPSIN_HIS"/>
    <property type="match status" value="1"/>
</dbReference>
<dbReference type="InterPro" id="IPR001314">
    <property type="entry name" value="Peptidase_S1A"/>
</dbReference>
<dbReference type="GO" id="GO:0005576">
    <property type="term" value="C:extracellular region"/>
    <property type="evidence" value="ECO:0007669"/>
    <property type="project" value="UniProtKB-SubCell"/>
</dbReference>
<dbReference type="GO" id="GO:0006508">
    <property type="term" value="P:proteolysis"/>
    <property type="evidence" value="ECO:0007669"/>
    <property type="project" value="UniProtKB-KW"/>
</dbReference>
<dbReference type="SUPFAM" id="SSF50494">
    <property type="entry name" value="Trypsin-like serine proteases"/>
    <property type="match status" value="1"/>
</dbReference>
<keyword evidence="7" id="KW-0720">Serine protease</keyword>
<evidence type="ECO:0000256" key="1">
    <source>
        <dbReference type="ARBA" id="ARBA00004613"/>
    </source>
</evidence>
<dbReference type="FunFam" id="2.40.10.10:FF:000068">
    <property type="entry name" value="transmembrane protease serine 2"/>
    <property type="match status" value="1"/>
</dbReference>
<dbReference type="SMART" id="SM00020">
    <property type="entry name" value="Tryp_SPc"/>
    <property type="match status" value="1"/>
</dbReference>